<dbReference type="PATRIC" id="fig|69.6.peg.357"/>
<keyword evidence="4 5" id="KW-0472">Membrane</keyword>
<dbReference type="InterPro" id="IPR007016">
    <property type="entry name" value="O-antigen_ligase-rel_domated"/>
</dbReference>
<feature type="domain" description="O-antigen ligase-related" evidence="6">
    <location>
        <begin position="200"/>
        <end position="358"/>
    </location>
</feature>
<accession>A0A0S2DAZ9</accession>
<dbReference type="AlphaFoldDB" id="A0A0S2DAZ9"/>
<dbReference type="STRING" id="69.GLE_0360"/>
<evidence type="ECO:0000313" key="8">
    <source>
        <dbReference type="Proteomes" id="UP000061569"/>
    </source>
</evidence>
<sequence length="433" mass="46034">MSVPATPPPHSPAPYAAPPAGDAPGFAAPRERLAQRLLQVGLFLLPALLLSTSWGLGPFAAFALLAFALAPPVFARGWRDARRELRWLLAMAVLAAAVVLFSKFHFDVRWREADNRLRLLTAPFFATLVYAWRPSRRWLWAGALAGLAGAFALALFQVAGGTERALGWTANAIVFADALIALIVIAVFARPSGELLWTSLACALGVGAVVLSGSRGVWPGLAIVLLVALIVSGGRARKLSWAVLAAMALAVVASHWIPPLAQLTRMQELASDMDRVKRGGDHESSLGARVTLLELAGDTFVEHPLTGVGVGRFETVVMATPQCAPPAPRVGFCKLGHAHSDAFEWAATMGVPGVLALLAIYLVPLALFARLLRAQTVARARSSALAGLVLVLVYIACGLTQSMFAHQLVASFYAVAIGLLYGFALLERERPPQ</sequence>
<feature type="transmembrane region" description="Helical" evidence="5">
    <location>
        <begin position="139"/>
        <end position="159"/>
    </location>
</feature>
<evidence type="ECO:0000256" key="1">
    <source>
        <dbReference type="ARBA" id="ARBA00004141"/>
    </source>
</evidence>
<feature type="transmembrane region" description="Helical" evidence="5">
    <location>
        <begin position="241"/>
        <end position="257"/>
    </location>
</feature>
<organism evidence="7 8">
    <name type="scientific">Lysobacter enzymogenes</name>
    <dbReference type="NCBI Taxonomy" id="69"/>
    <lineage>
        <taxon>Bacteria</taxon>
        <taxon>Pseudomonadati</taxon>
        <taxon>Pseudomonadota</taxon>
        <taxon>Gammaproteobacteria</taxon>
        <taxon>Lysobacterales</taxon>
        <taxon>Lysobacteraceae</taxon>
        <taxon>Lysobacter</taxon>
    </lineage>
</organism>
<feature type="transmembrane region" description="Helical" evidence="5">
    <location>
        <begin position="195"/>
        <end position="211"/>
    </location>
</feature>
<evidence type="ECO:0000256" key="5">
    <source>
        <dbReference type="SAM" id="Phobius"/>
    </source>
</evidence>
<reference evidence="7 8" key="1">
    <citation type="submission" date="2015-11" db="EMBL/GenBank/DDBJ databases">
        <title>Genome sequences of Lysobacter enzymogenes strain C3 and Lysobacter antibioticus ATCC 29479.</title>
        <authorList>
            <person name="Kobayashi D.Y."/>
        </authorList>
    </citation>
    <scope>NUCLEOTIDE SEQUENCE [LARGE SCALE GENOMIC DNA]</scope>
    <source>
        <strain evidence="7 8">C3</strain>
    </source>
</reference>
<evidence type="ECO:0000256" key="3">
    <source>
        <dbReference type="ARBA" id="ARBA00022989"/>
    </source>
</evidence>
<dbReference type="Proteomes" id="UP000061569">
    <property type="component" value="Chromosome"/>
</dbReference>
<evidence type="ECO:0000259" key="6">
    <source>
        <dbReference type="Pfam" id="PF04932"/>
    </source>
</evidence>
<evidence type="ECO:0000256" key="2">
    <source>
        <dbReference type="ARBA" id="ARBA00022692"/>
    </source>
</evidence>
<dbReference type="KEGG" id="lez:GLE_0360"/>
<feature type="transmembrane region" description="Helical" evidence="5">
    <location>
        <begin position="56"/>
        <end position="75"/>
    </location>
</feature>
<dbReference type="PANTHER" id="PTHR37422:SF23">
    <property type="entry name" value="TEICHURONIC ACID BIOSYNTHESIS PROTEIN TUAE"/>
    <property type="match status" value="1"/>
</dbReference>
<feature type="transmembrane region" description="Helical" evidence="5">
    <location>
        <begin position="116"/>
        <end position="132"/>
    </location>
</feature>
<dbReference type="EMBL" id="CP013140">
    <property type="protein sequence ID" value="ALN55718.1"/>
    <property type="molecule type" value="Genomic_DNA"/>
</dbReference>
<feature type="transmembrane region" description="Helical" evidence="5">
    <location>
        <begin position="165"/>
        <end position="188"/>
    </location>
</feature>
<feature type="transmembrane region" description="Helical" evidence="5">
    <location>
        <begin position="217"/>
        <end position="234"/>
    </location>
</feature>
<proteinExistence type="predicted"/>
<keyword evidence="2 5" id="KW-0812">Transmembrane</keyword>
<dbReference type="PANTHER" id="PTHR37422">
    <property type="entry name" value="TEICHURONIC ACID BIOSYNTHESIS PROTEIN TUAE"/>
    <property type="match status" value="1"/>
</dbReference>
<protein>
    <submittedName>
        <fullName evidence="7">O-Antigen polymerase</fullName>
    </submittedName>
</protein>
<gene>
    <name evidence="7" type="ORF">GLE_0360</name>
</gene>
<feature type="transmembrane region" description="Helical" evidence="5">
    <location>
        <begin position="384"/>
        <end position="404"/>
    </location>
</feature>
<dbReference type="InterPro" id="IPR051533">
    <property type="entry name" value="WaaL-like"/>
</dbReference>
<evidence type="ECO:0000256" key="4">
    <source>
        <dbReference type="ARBA" id="ARBA00023136"/>
    </source>
</evidence>
<dbReference type="GO" id="GO:0016020">
    <property type="term" value="C:membrane"/>
    <property type="evidence" value="ECO:0007669"/>
    <property type="project" value="UniProtKB-SubCell"/>
</dbReference>
<feature type="transmembrane region" description="Helical" evidence="5">
    <location>
        <begin position="87"/>
        <end position="104"/>
    </location>
</feature>
<keyword evidence="3 5" id="KW-1133">Transmembrane helix</keyword>
<dbReference type="OrthoDB" id="27575at2"/>
<name>A0A0S2DAZ9_LYSEN</name>
<feature type="transmembrane region" description="Helical" evidence="5">
    <location>
        <begin position="353"/>
        <end position="372"/>
    </location>
</feature>
<comment type="subcellular location">
    <subcellularLocation>
        <location evidence="1">Membrane</location>
        <topology evidence="1">Multi-pass membrane protein</topology>
    </subcellularLocation>
</comment>
<feature type="transmembrane region" description="Helical" evidence="5">
    <location>
        <begin position="410"/>
        <end position="426"/>
    </location>
</feature>
<dbReference type="Pfam" id="PF04932">
    <property type="entry name" value="Wzy_C"/>
    <property type="match status" value="1"/>
</dbReference>
<evidence type="ECO:0000313" key="7">
    <source>
        <dbReference type="EMBL" id="ALN55718.1"/>
    </source>
</evidence>